<dbReference type="AlphaFoldDB" id="A0AA85KCF8"/>
<keyword evidence="2" id="KW-1185">Reference proteome</keyword>
<name>A0AA85KCF8_TRIRE</name>
<reference evidence="2" key="1">
    <citation type="submission" date="2022-06" db="EMBL/GenBank/DDBJ databases">
        <authorList>
            <person name="Berger JAMES D."/>
            <person name="Berger JAMES D."/>
        </authorList>
    </citation>
    <scope>NUCLEOTIDE SEQUENCE [LARGE SCALE GENOMIC DNA]</scope>
</reference>
<feature type="region of interest" description="Disordered" evidence="1">
    <location>
        <begin position="1"/>
        <end position="23"/>
    </location>
</feature>
<feature type="compositionally biased region" description="Low complexity" evidence="1">
    <location>
        <begin position="9"/>
        <end position="19"/>
    </location>
</feature>
<evidence type="ECO:0000256" key="1">
    <source>
        <dbReference type="SAM" id="MobiDB-lite"/>
    </source>
</evidence>
<evidence type="ECO:0000313" key="2">
    <source>
        <dbReference type="Proteomes" id="UP000050795"/>
    </source>
</evidence>
<protein>
    <submittedName>
        <fullName evidence="3">Uncharacterized protein</fullName>
    </submittedName>
</protein>
<organism evidence="2 3">
    <name type="scientific">Trichobilharzia regenti</name>
    <name type="common">Nasal bird schistosome</name>
    <dbReference type="NCBI Taxonomy" id="157069"/>
    <lineage>
        <taxon>Eukaryota</taxon>
        <taxon>Metazoa</taxon>
        <taxon>Spiralia</taxon>
        <taxon>Lophotrochozoa</taxon>
        <taxon>Platyhelminthes</taxon>
        <taxon>Trematoda</taxon>
        <taxon>Digenea</taxon>
        <taxon>Strigeidida</taxon>
        <taxon>Schistosomatoidea</taxon>
        <taxon>Schistosomatidae</taxon>
        <taxon>Trichobilharzia</taxon>
    </lineage>
</organism>
<feature type="compositionally biased region" description="Polar residues" evidence="1">
    <location>
        <begin position="422"/>
        <end position="434"/>
    </location>
</feature>
<evidence type="ECO:0000313" key="3">
    <source>
        <dbReference type="WBParaSite" id="TREG1_79720.1"/>
    </source>
</evidence>
<feature type="region of interest" description="Disordered" evidence="1">
    <location>
        <begin position="412"/>
        <end position="438"/>
    </location>
</feature>
<feature type="compositionally biased region" description="Polar residues" evidence="1">
    <location>
        <begin position="338"/>
        <end position="375"/>
    </location>
</feature>
<accession>A0AA85KCF8</accession>
<reference evidence="3" key="2">
    <citation type="submission" date="2023-11" db="UniProtKB">
        <authorList>
            <consortium name="WormBaseParasite"/>
        </authorList>
    </citation>
    <scope>IDENTIFICATION</scope>
</reference>
<dbReference type="WBParaSite" id="TREG1_79720.1">
    <property type="protein sequence ID" value="TREG1_79720.1"/>
    <property type="gene ID" value="TREG1_79720"/>
</dbReference>
<sequence length="491" mass="54067">MPKQLHGDTTTTTAAAAATPMSTSDTVNKLSGFNLPNKKWNVLRTGVIWAQRLKSVKATKSDGNISHLNNNSGNQINKDCGVRARLTNEDYKNTTTTSNNNNNNSNNNNNVNIFAHLAQRAVSNTTKLTEKDYEYTDKKQKRGVIKHCSSAKQLTKSFPSSTSVNTLISKSNSTNLTNDPSKSPILHTSIFPLSSQEYRKDFKGIRFTCEGKDDLKSNNQISNIALIGNSNTSITTTTNNNNTPTDNANQQHLTNAPCKRISFNLKDNINTKVACSNDTSPEKVMTTSIFSGIWPINPYSPLPSPDIYHLEDEFDADSFTLDAKIKTCNEHLQRHESWQSLELDTPPASSGTGETDTTVASTTKAITPGDQTTGPLGSGGSSSQGGQDNEQMDLASRRGRRSAIIDNKNLIGESEVDHQDSPGISQSTNKTLSEVGQERPPIISTVNSFRERQRRMLRKQNTIADLSCRNQVTNSNQDYELKRRANVFMKL</sequence>
<feature type="region of interest" description="Disordered" evidence="1">
    <location>
        <begin position="337"/>
        <end position="397"/>
    </location>
</feature>
<dbReference type="Proteomes" id="UP000050795">
    <property type="component" value="Unassembled WGS sequence"/>
</dbReference>
<proteinExistence type="predicted"/>